<evidence type="ECO:0000256" key="4">
    <source>
        <dbReference type="ARBA" id="ARBA00024331"/>
    </source>
</evidence>
<dbReference type="InterPro" id="IPR013785">
    <property type="entry name" value="Aldolase_TIM"/>
</dbReference>
<dbReference type="GO" id="GO:0004807">
    <property type="term" value="F:triose-phosphate isomerase activity"/>
    <property type="evidence" value="ECO:0007669"/>
    <property type="project" value="InterPro"/>
</dbReference>
<reference evidence="5" key="2">
    <citation type="submission" date="2008-12" db="EMBL/GenBank/DDBJ databases">
        <title>Improved gene annotation of the rice (Oryza sativa) genomes.</title>
        <authorList>
            <person name="Wang J."/>
            <person name="Li R."/>
            <person name="Fan W."/>
            <person name="Huang Q."/>
            <person name="Zhang J."/>
            <person name="Zhou Y."/>
            <person name="Hu Y."/>
            <person name="Zi S."/>
            <person name="Li J."/>
            <person name="Ni P."/>
            <person name="Zheng H."/>
            <person name="Zhang Y."/>
            <person name="Zhao M."/>
            <person name="Hao Q."/>
            <person name="McDermott J."/>
            <person name="Samudrala R."/>
            <person name="Kristiansen K."/>
            <person name="Wong G.K.-S."/>
        </authorList>
    </citation>
    <scope>NUCLEOTIDE SEQUENCE</scope>
</reference>
<name>A3C0Z2_ORYSJ</name>
<reference evidence="5" key="1">
    <citation type="journal article" date="2005" name="PLoS Biol.">
        <title>The genomes of Oryza sativa: a history of duplications.</title>
        <authorList>
            <person name="Yu J."/>
            <person name="Wang J."/>
            <person name="Lin W."/>
            <person name="Li S."/>
            <person name="Li H."/>
            <person name="Zhou J."/>
            <person name="Ni P."/>
            <person name="Dong W."/>
            <person name="Hu S."/>
            <person name="Zeng C."/>
            <person name="Zhang J."/>
            <person name="Zhang Y."/>
            <person name="Li R."/>
            <person name="Xu Z."/>
            <person name="Li S."/>
            <person name="Li X."/>
            <person name="Zheng H."/>
            <person name="Cong L."/>
            <person name="Lin L."/>
            <person name="Yin J."/>
            <person name="Geng J."/>
            <person name="Li G."/>
            <person name="Shi J."/>
            <person name="Liu J."/>
            <person name="Lv H."/>
            <person name="Li J."/>
            <person name="Wang J."/>
            <person name="Deng Y."/>
            <person name="Ran L."/>
            <person name="Shi X."/>
            <person name="Wang X."/>
            <person name="Wu Q."/>
            <person name="Li C."/>
            <person name="Ren X."/>
            <person name="Wang J."/>
            <person name="Wang X."/>
            <person name="Li D."/>
            <person name="Liu D."/>
            <person name="Zhang X."/>
            <person name="Ji Z."/>
            <person name="Zhao W."/>
            <person name="Sun Y."/>
            <person name="Zhang Z."/>
            <person name="Bao J."/>
            <person name="Han Y."/>
            <person name="Dong L."/>
            <person name="Ji J."/>
            <person name="Chen P."/>
            <person name="Wu S."/>
            <person name="Liu J."/>
            <person name="Xiao Y."/>
            <person name="Bu D."/>
            <person name="Tan J."/>
            <person name="Yang L."/>
            <person name="Ye C."/>
            <person name="Zhang J."/>
            <person name="Xu J."/>
            <person name="Zhou Y."/>
            <person name="Yu Y."/>
            <person name="Zhang B."/>
            <person name="Zhuang S."/>
            <person name="Wei H."/>
            <person name="Liu B."/>
            <person name="Lei M."/>
            <person name="Yu H."/>
            <person name="Li Y."/>
            <person name="Xu H."/>
            <person name="Wei S."/>
            <person name="He X."/>
            <person name="Fang L."/>
            <person name="Zhang Z."/>
            <person name="Zhang Y."/>
            <person name="Huang X."/>
            <person name="Su Z."/>
            <person name="Tong W."/>
            <person name="Li J."/>
            <person name="Tong Z."/>
            <person name="Li S."/>
            <person name="Ye J."/>
            <person name="Wang L."/>
            <person name="Fang L."/>
            <person name="Lei T."/>
            <person name="Chen C."/>
            <person name="Chen H."/>
            <person name="Xu Z."/>
            <person name="Li H."/>
            <person name="Huang H."/>
            <person name="Zhang F."/>
            <person name="Xu H."/>
            <person name="Li N."/>
            <person name="Zhao C."/>
            <person name="Li S."/>
            <person name="Dong L."/>
            <person name="Huang Y."/>
            <person name="Li L."/>
            <person name="Xi Y."/>
            <person name="Qi Q."/>
            <person name="Li W."/>
            <person name="Zhang B."/>
            <person name="Hu W."/>
            <person name="Zhang Y."/>
            <person name="Tian X."/>
            <person name="Jiao Y."/>
            <person name="Liang X."/>
            <person name="Jin J."/>
            <person name="Gao L."/>
            <person name="Zheng W."/>
            <person name="Hao B."/>
            <person name="Liu S."/>
            <person name="Wang W."/>
            <person name="Yuan L."/>
            <person name="Cao M."/>
            <person name="McDermott J."/>
            <person name="Samudrala R."/>
            <person name="Wang J."/>
            <person name="Wong G.K."/>
            <person name="Yang H."/>
        </authorList>
    </citation>
    <scope>NUCLEOTIDE SEQUENCE [LARGE SCALE GENOMIC DNA]</scope>
</reference>
<dbReference type="NCBIfam" id="TIGR00419">
    <property type="entry name" value="tim"/>
    <property type="match status" value="1"/>
</dbReference>
<dbReference type="InterPro" id="IPR000652">
    <property type="entry name" value="Triosephosphate_isomerase"/>
</dbReference>
<comment type="subunit">
    <text evidence="2">Homodimer.</text>
</comment>
<dbReference type="PANTHER" id="PTHR21139">
    <property type="entry name" value="TRIOSEPHOSPHATE ISOMERASE"/>
    <property type="match status" value="1"/>
</dbReference>
<sequence>MAAPSSLASSHLSRLADLRRAGVAAAAPAHPQQLRLGCSRRRAQRVVAMAGSGKFFVGGNWKCNGTKDSVSKLVTELNAATLEPDVERRHVIGEDDQFIGKKAAYALSQNVKVIACIGELLEEREAGKTFDVCFKQMKAFADSITNWADVVIAYEPVWAIGTGKVATPEQAQEVHAAVRDWLKTNVSPEVASGIRIIYGGSVNAANCAELAKKEDIDGFLVGGASLKGPDFATIINSVTSKKVAA</sequence>
<evidence type="ECO:0000313" key="5">
    <source>
        <dbReference type="EMBL" id="EAZ45481.1"/>
    </source>
</evidence>
<dbReference type="PROSITE" id="PS51440">
    <property type="entry name" value="TIM_2"/>
    <property type="match status" value="1"/>
</dbReference>
<dbReference type="Pfam" id="PF00121">
    <property type="entry name" value="TIM"/>
    <property type="match status" value="1"/>
</dbReference>
<dbReference type="Proteomes" id="UP000007752">
    <property type="component" value="Chromosome 9"/>
</dbReference>
<proteinExistence type="inferred from homology"/>
<dbReference type="AlphaFoldDB" id="A3C0Z2"/>
<keyword evidence="3" id="KW-0413">Isomerase</keyword>
<dbReference type="Gene3D" id="3.20.20.70">
    <property type="entry name" value="Aldolase class I"/>
    <property type="match status" value="2"/>
</dbReference>
<accession>A3C0Z2</accession>
<dbReference type="EMBL" id="CM000146">
    <property type="protein sequence ID" value="EAZ45481.1"/>
    <property type="molecule type" value="Genomic_DNA"/>
</dbReference>
<evidence type="ECO:0000256" key="1">
    <source>
        <dbReference type="ARBA" id="ARBA00007422"/>
    </source>
</evidence>
<dbReference type="CDD" id="cd00311">
    <property type="entry name" value="TIM"/>
    <property type="match status" value="1"/>
</dbReference>
<organism evidence="5">
    <name type="scientific">Oryza sativa subsp. japonica</name>
    <name type="common">Rice</name>
    <dbReference type="NCBI Taxonomy" id="39947"/>
    <lineage>
        <taxon>Eukaryota</taxon>
        <taxon>Viridiplantae</taxon>
        <taxon>Streptophyta</taxon>
        <taxon>Embryophyta</taxon>
        <taxon>Tracheophyta</taxon>
        <taxon>Spermatophyta</taxon>
        <taxon>Magnoliopsida</taxon>
        <taxon>Liliopsida</taxon>
        <taxon>Poales</taxon>
        <taxon>Poaceae</taxon>
        <taxon>BOP clade</taxon>
        <taxon>Oryzoideae</taxon>
        <taxon>Oryzeae</taxon>
        <taxon>Oryzinae</taxon>
        <taxon>Oryza</taxon>
        <taxon>Oryza sativa</taxon>
    </lineage>
</organism>
<dbReference type="InterPro" id="IPR020861">
    <property type="entry name" value="Triosephosphate_isomerase_AS"/>
</dbReference>
<dbReference type="InterPro" id="IPR035990">
    <property type="entry name" value="TIM_sf"/>
</dbReference>
<protein>
    <submittedName>
        <fullName evidence="5">Uncharacterized protein</fullName>
    </submittedName>
</protein>
<dbReference type="PANTHER" id="PTHR21139:SF2">
    <property type="entry name" value="TRIOSEPHOSPHATE ISOMERASE"/>
    <property type="match status" value="1"/>
</dbReference>
<dbReference type="SUPFAM" id="SSF51351">
    <property type="entry name" value="Triosephosphate isomerase (TIM)"/>
    <property type="match status" value="1"/>
</dbReference>
<comment type="pathway">
    <text evidence="4">Carbohydrate biosynthesis.</text>
</comment>
<comment type="similarity">
    <text evidence="1">Belongs to the triosephosphate isomerase family.</text>
</comment>
<dbReference type="PROSITE" id="PS00171">
    <property type="entry name" value="TIM_1"/>
    <property type="match status" value="1"/>
</dbReference>
<evidence type="ECO:0000256" key="2">
    <source>
        <dbReference type="ARBA" id="ARBA00011738"/>
    </source>
</evidence>
<evidence type="ECO:0000256" key="3">
    <source>
        <dbReference type="ARBA" id="ARBA00023235"/>
    </source>
</evidence>
<gene>
    <name evidence="5" type="ORF">OsJ_30136</name>
</gene>